<organism evidence="1 2">
    <name type="scientific">Effrenium voratum</name>
    <dbReference type="NCBI Taxonomy" id="2562239"/>
    <lineage>
        <taxon>Eukaryota</taxon>
        <taxon>Sar</taxon>
        <taxon>Alveolata</taxon>
        <taxon>Dinophyceae</taxon>
        <taxon>Suessiales</taxon>
        <taxon>Symbiodiniaceae</taxon>
        <taxon>Effrenium</taxon>
    </lineage>
</organism>
<reference evidence="1" key="1">
    <citation type="submission" date="2023-08" db="EMBL/GenBank/DDBJ databases">
        <authorList>
            <person name="Chen Y."/>
            <person name="Shah S."/>
            <person name="Dougan E. K."/>
            <person name="Thang M."/>
            <person name="Chan C."/>
        </authorList>
    </citation>
    <scope>NUCLEOTIDE SEQUENCE</scope>
</reference>
<gene>
    <name evidence="1" type="ORF">EVOR1521_LOCUS25506</name>
</gene>
<dbReference type="EMBL" id="CAUJNA010003462">
    <property type="protein sequence ID" value="CAJ1402672.1"/>
    <property type="molecule type" value="Genomic_DNA"/>
</dbReference>
<evidence type="ECO:0000313" key="2">
    <source>
        <dbReference type="Proteomes" id="UP001178507"/>
    </source>
</evidence>
<dbReference type="AlphaFoldDB" id="A0AA36JBL9"/>
<keyword evidence="2" id="KW-1185">Reference proteome</keyword>
<accession>A0AA36JBL9</accession>
<comment type="caution">
    <text evidence="1">The sequence shown here is derived from an EMBL/GenBank/DDBJ whole genome shotgun (WGS) entry which is preliminary data.</text>
</comment>
<name>A0AA36JBL9_9DINO</name>
<protein>
    <submittedName>
        <fullName evidence="1">Uncharacterized protein</fullName>
    </submittedName>
</protein>
<dbReference type="Proteomes" id="UP001178507">
    <property type="component" value="Unassembled WGS sequence"/>
</dbReference>
<sequence length="388" mass="44538">MMRPESAEDWFHMLPDLLEGASWTLACERKDGRLLHRECPWGGHLIKFDFNFHLAAGSFLVRPEVRVAHFQRHPVEGVECELCEFIAPGEAVLRCSHRSIPARFANVLFGKMEVSSQSAGPGSTLRHTSRRDFPRTGDSTWCMVESSGSRHERLILLRPDAAKGQHRYVAVAQIPEDCFVTWATFQLLQLLDGCKIAIEKTIKALNTPEARDLDENLYWQLRITDFKRGNPFLPASECSSTVRVDSGESLGLLHWERFKGEFHLAEYMKLFLAGMGEDICTFASIDGRRLAPEHCVVHRDQWQRVRGRFFEAFRVQRSAYRRGSGGSNAPRLLEQEEPKFLHRPSLRPAVRHPTAQLVLRKTFWDLLEHDKPPKRRRTVQLPVMVPAH</sequence>
<proteinExistence type="predicted"/>
<evidence type="ECO:0000313" key="1">
    <source>
        <dbReference type="EMBL" id="CAJ1402672.1"/>
    </source>
</evidence>